<evidence type="ECO:0000256" key="4">
    <source>
        <dbReference type="ARBA" id="ARBA00022490"/>
    </source>
</evidence>
<comment type="pathway">
    <text evidence="1 13">Lipid metabolism; fatty acid biosynthesis.</text>
</comment>
<comment type="subunit">
    <text evidence="13">Homodimer.</text>
</comment>
<evidence type="ECO:0000256" key="1">
    <source>
        <dbReference type="ARBA" id="ARBA00005194"/>
    </source>
</evidence>
<sequence>MKIVKRASIAGVCGYVPDYVLTNNELEQMVDTNDEWIVARTGIHERRILKGEGLGTSVMAIQAARGVLENTATDPTTIDFLICATVTPDLIIPATANIISHAIGATHAFSYDLQAACSGFLYALDAGAQYIASGRAKKVMVIGADKMSSIIDYTDRTTCIIFGDGAGAVLLTAQDADEGYGIVDTICKTDGAGQDLIYQKAGGSRWPVSHETVSAKEHYVYQDGQNVFKTAVSAMSQIVLDIMANNDLAVADVAYLVPHQANKRILQMVAERTNIPMEKVMLNLNKFGNTTAATIPLCLWDYEHKLKKGDNLILSSFGGGFTWGAMYMTWGYDGF</sequence>
<evidence type="ECO:0000256" key="8">
    <source>
        <dbReference type="ARBA" id="ARBA00023098"/>
    </source>
</evidence>
<feature type="region of interest" description="ACP-binding" evidence="13">
    <location>
        <begin position="260"/>
        <end position="264"/>
    </location>
</feature>
<feature type="active site" evidence="13">
    <location>
        <position position="259"/>
    </location>
</feature>
<keyword evidence="11 13" id="KW-0012">Acyltransferase</keyword>
<comment type="function">
    <text evidence="13">Catalyzes the condensation reaction of fatty acid synthesis by the addition to an acyl acceptor of two carbons from malonyl-ACP. Catalyzes the first condensation reaction which initiates fatty acid synthesis and may therefore play a role in governing the total rate of fatty acid production. Possesses both acetoacetyl-ACP synthase and acetyl transacylase activities. Its substrate specificity determines the biosynthesis of branched-chain and/or straight-chain of fatty acids.</text>
</comment>
<feature type="domain" description="Beta-ketoacyl-[acyl-carrier-protein] synthase III N-terminal" evidence="16">
    <location>
        <begin position="111"/>
        <end position="191"/>
    </location>
</feature>
<keyword evidence="14" id="KW-1133">Transmembrane helix</keyword>
<dbReference type="UniPathway" id="UPA00094"/>
<comment type="catalytic activity">
    <reaction evidence="12">
        <text>malonyl-[ACP] + acetyl-CoA + H(+) = 3-oxobutanoyl-[ACP] + CO2 + CoA</text>
        <dbReference type="Rhea" id="RHEA:12080"/>
        <dbReference type="Rhea" id="RHEA-COMP:9623"/>
        <dbReference type="Rhea" id="RHEA-COMP:9625"/>
        <dbReference type="ChEBI" id="CHEBI:15378"/>
        <dbReference type="ChEBI" id="CHEBI:16526"/>
        <dbReference type="ChEBI" id="CHEBI:57287"/>
        <dbReference type="ChEBI" id="CHEBI:57288"/>
        <dbReference type="ChEBI" id="CHEBI:78449"/>
        <dbReference type="ChEBI" id="CHEBI:78450"/>
        <dbReference type="EC" id="2.3.1.180"/>
    </reaction>
    <physiologicalReaction direction="left-to-right" evidence="12">
        <dbReference type="Rhea" id="RHEA:12081"/>
    </physiologicalReaction>
</comment>
<evidence type="ECO:0000259" key="16">
    <source>
        <dbReference type="Pfam" id="PF08545"/>
    </source>
</evidence>
<dbReference type="RefSeq" id="WP_123662403.1">
    <property type="nucleotide sequence ID" value="NZ_RARA01000018.1"/>
</dbReference>
<dbReference type="CDD" id="cd00830">
    <property type="entry name" value="KAS_III"/>
    <property type="match status" value="1"/>
</dbReference>
<evidence type="ECO:0000256" key="13">
    <source>
        <dbReference type="HAMAP-Rule" id="MF_01815"/>
    </source>
</evidence>
<comment type="domain">
    <text evidence="13">The last Arg residue of the ACP-binding site is essential for the weak association between ACP/AcpP and FabH.</text>
</comment>
<comment type="caution">
    <text evidence="17">The sequence shown here is derived from an EMBL/GenBank/DDBJ whole genome shotgun (WGS) entry which is preliminary data.</text>
</comment>
<evidence type="ECO:0000256" key="6">
    <source>
        <dbReference type="ARBA" id="ARBA00022679"/>
    </source>
</evidence>
<comment type="similarity">
    <text evidence="2 13">Belongs to the thiolase-like superfamily. FabH family.</text>
</comment>
<dbReference type="AlphaFoldDB" id="A0A3N2QCY1"/>
<dbReference type="HAMAP" id="MF_01815">
    <property type="entry name" value="FabH"/>
    <property type="match status" value="1"/>
</dbReference>
<dbReference type="InterPro" id="IPR013751">
    <property type="entry name" value="ACP_syn_III_N"/>
</dbReference>
<evidence type="ECO:0000313" key="17">
    <source>
        <dbReference type="EMBL" id="ROT47638.1"/>
    </source>
</evidence>
<dbReference type="Pfam" id="PF08541">
    <property type="entry name" value="ACP_syn_III_C"/>
    <property type="match status" value="1"/>
</dbReference>
<keyword evidence="10 13" id="KW-0511">Multifunctional enzyme</keyword>
<keyword evidence="8 13" id="KW-0443">Lipid metabolism</keyword>
<evidence type="ECO:0000256" key="3">
    <source>
        <dbReference type="ARBA" id="ARBA00012333"/>
    </source>
</evidence>
<dbReference type="OrthoDB" id="9815506at2"/>
<keyword evidence="18" id="KW-1185">Reference proteome</keyword>
<name>A0A3N2QCY1_9BACT</name>
<gene>
    <name evidence="13" type="primary">fabH</name>
    <name evidence="17" type="ORF">EDM02_01170</name>
</gene>
<dbReference type="EMBL" id="RARA01000018">
    <property type="protein sequence ID" value="ROT47638.1"/>
    <property type="molecule type" value="Genomic_DNA"/>
</dbReference>
<evidence type="ECO:0000256" key="12">
    <source>
        <dbReference type="ARBA" id="ARBA00051096"/>
    </source>
</evidence>
<dbReference type="InterPro" id="IPR013747">
    <property type="entry name" value="ACP_syn_III_C"/>
</dbReference>
<evidence type="ECO:0000256" key="2">
    <source>
        <dbReference type="ARBA" id="ARBA00008642"/>
    </source>
</evidence>
<dbReference type="NCBIfam" id="NF006829">
    <property type="entry name" value="PRK09352.1"/>
    <property type="match status" value="1"/>
</dbReference>
<dbReference type="InterPro" id="IPR016039">
    <property type="entry name" value="Thiolase-like"/>
</dbReference>
<dbReference type="FunFam" id="3.40.47.10:FF:000004">
    <property type="entry name" value="3-oxoacyl-[acyl-carrier-protein] synthase 3"/>
    <property type="match status" value="1"/>
</dbReference>
<evidence type="ECO:0000256" key="5">
    <source>
        <dbReference type="ARBA" id="ARBA00022516"/>
    </source>
</evidence>
<evidence type="ECO:0000256" key="11">
    <source>
        <dbReference type="ARBA" id="ARBA00023315"/>
    </source>
</evidence>
<dbReference type="SUPFAM" id="SSF53901">
    <property type="entry name" value="Thiolase-like"/>
    <property type="match status" value="1"/>
</dbReference>
<organism evidence="17 18">
    <name type="scientific">Candidatus Cardinium hertigii</name>
    <dbReference type="NCBI Taxonomy" id="247481"/>
    <lineage>
        <taxon>Bacteria</taxon>
        <taxon>Pseudomonadati</taxon>
        <taxon>Bacteroidota</taxon>
        <taxon>Cytophagia</taxon>
        <taxon>Cytophagales</taxon>
        <taxon>Amoebophilaceae</taxon>
        <taxon>Candidatus Cardinium</taxon>
    </lineage>
</organism>
<dbReference type="Pfam" id="PF08545">
    <property type="entry name" value="ACP_syn_III"/>
    <property type="match status" value="1"/>
</dbReference>
<feature type="transmembrane region" description="Helical" evidence="14">
    <location>
        <begin position="312"/>
        <end position="330"/>
    </location>
</feature>
<dbReference type="PANTHER" id="PTHR34069:SF2">
    <property type="entry name" value="BETA-KETOACYL-[ACYL-CARRIER-PROTEIN] SYNTHASE III"/>
    <property type="match status" value="1"/>
</dbReference>
<dbReference type="PANTHER" id="PTHR34069">
    <property type="entry name" value="3-OXOACYL-[ACYL-CARRIER-PROTEIN] SYNTHASE 3"/>
    <property type="match status" value="1"/>
</dbReference>
<keyword evidence="5 13" id="KW-0444">Lipid biosynthesis</keyword>
<dbReference type="GO" id="GO:0006633">
    <property type="term" value="P:fatty acid biosynthetic process"/>
    <property type="evidence" value="ECO:0007669"/>
    <property type="project" value="UniProtKB-UniRule"/>
</dbReference>
<comment type="subcellular location">
    <subcellularLocation>
        <location evidence="13">Cytoplasm</location>
    </subcellularLocation>
</comment>
<feature type="active site" evidence="13">
    <location>
        <position position="117"/>
    </location>
</feature>
<dbReference type="GO" id="GO:0033818">
    <property type="term" value="F:beta-ketoacyl-acyl-carrier-protein synthase III activity"/>
    <property type="evidence" value="ECO:0007669"/>
    <property type="project" value="UniProtKB-UniRule"/>
</dbReference>
<keyword evidence="4 13" id="KW-0963">Cytoplasm</keyword>
<evidence type="ECO:0000256" key="9">
    <source>
        <dbReference type="ARBA" id="ARBA00023160"/>
    </source>
</evidence>
<dbReference type="InterPro" id="IPR004655">
    <property type="entry name" value="FabH"/>
</dbReference>
<keyword evidence="7 13" id="KW-0276">Fatty acid metabolism</keyword>
<evidence type="ECO:0000256" key="7">
    <source>
        <dbReference type="ARBA" id="ARBA00022832"/>
    </source>
</evidence>
<evidence type="ECO:0000256" key="10">
    <source>
        <dbReference type="ARBA" id="ARBA00023268"/>
    </source>
</evidence>
<dbReference type="GO" id="GO:0044550">
    <property type="term" value="P:secondary metabolite biosynthetic process"/>
    <property type="evidence" value="ECO:0007669"/>
    <property type="project" value="TreeGrafter"/>
</dbReference>
<proteinExistence type="inferred from homology"/>
<keyword evidence="14" id="KW-0812">Transmembrane</keyword>
<protein>
    <recommendedName>
        <fullName evidence="3 13">Beta-ketoacyl-[acyl-carrier-protein] synthase III</fullName>
        <shortName evidence="13">Beta-ketoacyl-ACP synthase III</shortName>
        <shortName evidence="13">KAS III</shortName>
        <ecNumber evidence="3 13">2.3.1.180</ecNumber>
    </recommendedName>
    <alternativeName>
        <fullName evidence="13">3-oxoacyl-[acyl-carrier-protein] synthase 3</fullName>
    </alternativeName>
    <alternativeName>
        <fullName evidence="13">3-oxoacyl-[acyl-carrier-protein] synthase III</fullName>
    </alternativeName>
</protein>
<keyword evidence="9 13" id="KW-0275">Fatty acid biosynthesis</keyword>
<reference evidence="17 18" key="1">
    <citation type="submission" date="2018-09" db="EMBL/GenBank/DDBJ databases">
        <title>Comparative Genomics of Wolbachia-Cardinium Dual Endosymbiosis in a Plant-Parasitic Nematode.</title>
        <authorList>
            <person name="Brown A.M.V."/>
            <person name="Wasala S.K."/>
            <person name="Howe D.K."/>
            <person name="Peetz A.B."/>
            <person name="Zasada I.A."/>
            <person name="Denver D.R."/>
        </authorList>
    </citation>
    <scope>NUCLEOTIDE SEQUENCE [LARGE SCALE GENOMIC DNA]</scope>
    <source>
        <strain evidence="17 18">Pp_1</strain>
    </source>
</reference>
<accession>A0A3N2QCY1</accession>
<keyword evidence="14" id="KW-0472">Membrane</keyword>
<evidence type="ECO:0000313" key="18">
    <source>
        <dbReference type="Proteomes" id="UP000270927"/>
    </source>
</evidence>
<dbReference type="EC" id="2.3.1.180" evidence="3 13"/>
<dbReference type="GO" id="GO:0004315">
    <property type="term" value="F:3-oxoacyl-[acyl-carrier-protein] synthase activity"/>
    <property type="evidence" value="ECO:0007669"/>
    <property type="project" value="InterPro"/>
</dbReference>
<dbReference type="Proteomes" id="UP000270927">
    <property type="component" value="Unassembled WGS sequence"/>
</dbReference>
<dbReference type="GO" id="GO:0005737">
    <property type="term" value="C:cytoplasm"/>
    <property type="evidence" value="ECO:0007669"/>
    <property type="project" value="UniProtKB-SubCell"/>
</dbReference>
<evidence type="ECO:0000259" key="15">
    <source>
        <dbReference type="Pfam" id="PF08541"/>
    </source>
</evidence>
<evidence type="ECO:0000256" key="14">
    <source>
        <dbReference type="SAM" id="Phobius"/>
    </source>
</evidence>
<feature type="domain" description="Beta-ketoacyl-[acyl-carrier-protein] synthase III C-terminal" evidence="15">
    <location>
        <begin position="244"/>
        <end position="330"/>
    </location>
</feature>
<dbReference type="NCBIfam" id="TIGR00747">
    <property type="entry name" value="fabH"/>
    <property type="match status" value="1"/>
</dbReference>
<dbReference type="Gene3D" id="3.40.47.10">
    <property type="match status" value="1"/>
</dbReference>
<keyword evidence="6 13" id="KW-0808">Transferase</keyword>
<feature type="active site" evidence="13">
    <location>
        <position position="289"/>
    </location>
</feature>